<sequence>MGSYFLAPLSVQVLPTTHSPFTTRDTPYMVHERAGSATYKFEHVPVEHVVIGEALAMEQIPEKLPQVRVVRLVVKTQGTAEIQICGKFSYKTRNSKLNHETQLRLKVSLPTLLSTSRCCTLKGRRTDAKHLSDF</sequence>
<dbReference type="EMBL" id="ADFV01084063">
    <property type="status" value="NOT_ANNOTATED_CDS"/>
    <property type="molecule type" value="Genomic_DNA"/>
</dbReference>
<evidence type="ECO:0000313" key="2">
    <source>
        <dbReference type="Proteomes" id="UP000001073"/>
    </source>
</evidence>
<accession>A0A2I3HU13</accession>
<dbReference type="InParanoid" id="A0A2I3HU13"/>
<organism evidence="1 2">
    <name type="scientific">Nomascus leucogenys</name>
    <name type="common">Northern white-cheeked gibbon</name>
    <name type="synonym">Hylobates leucogenys</name>
    <dbReference type="NCBI Taxonomy" id="61853"/>
    <lineage>
        <taxon>Eukaryota</taxon>
        <taxon>Metazoa</taxon>
        <taxon>Chordata</taxon>
        <taxon>Craniata</taxon>
        <taxon>Vertebrata</taxon>
        <taxon>Euteleostomi</taxon>
        <taxon>Mammalia</taxon>
        <taxon>Eutheria</taxon>
        <taxon>Euarchontoglires</taxon>
        <taxon>Primates</taxon>
        <taxon>Haplorrhini</taxon>
        <taxon>Catarrhini</taxon>
        <taxon>Hylobatidae</taxon>
        <taxon>Nomascus</taxon>
    </lineage>
</organism>
<keyword evidence="2" id="KW-1185">Reference proteome</keyword>
<dbReference type="GeneTree" id="ENSGT00910000147748"/>
<dbReference type="Proteomes" id="UP000001073">
    <property type="component" value="Chromosome 14"/>
</dbReference>
<name>A0A2I3HU13_NOMLE</name>
<reference evidence="1" key="3">
    <citation type="submission" date="2025-09" db="UniProtKB">
        <authorList>
            <consortium name="Ensembl"/>
        </authorList>
    </citation>
    <scope>IDENTIFICATION</scope>
</reference>
<dbReference type="AlphaFoldDB" id="A0A2I3HU13"/>
<proteinExistence type="predicted"/>
<dbReference type="Ensembl" id="ENSNLET00000058822.1">
    <property type="protein sequence ID" value="ENSNLEP00000047068.1"/>
    <property type="gene ID" value="ENSNLEG00000031092.1"/>
</dbReference>
<reference evidence="1" key="2">
    <citation type="submission" date="2025-08" db="UniProtKB">
        <authorList>
            <consortium name="Ensembl"/>
        </authorList>
    </citation>
    <scope>IDENTIFICATION</scope>
</reference>
<protein>
    <submittedName>
        <fullName evidence="1">Uncharacterized protein</fullName>
    </submittedName>
</protein>
<reference evidence="1 2" key="1">
    <citation type="submission" date="2012-10" db="EMBL/GenBank/DDBJ databases">
        <authorList>
            <consortium name="Gibbon Genome Sequencing Consortium"/>
        </authorList>
    </citation>
    <scope>NUCLEOTIDE SEQUENCE [LARGE SCALE GENOMIC DNA]</scope>
</reference>
<dbReference type="OMA" id="RDTPYMV"/>
<evidence type="ECO:0000313" key="1">
    <source>
        <dbReference type="Ensembl" id="ENSNLEP00000047068.1"/>
    </source>
</evidence>